<evidence type="ECO:0000313" key="3">
    <source>
        <dbReference type="Proteomes" id="UP000054564"/>
    </source>
</evidence>
<gene>
    <name evidence="2" type="ORF">PSTG_07013</name>
</gene>
<name>A0A0L0VKC4_9BASI</name>
<protein>
    <recommendedName>
        <fullName evidence="1">Cdc37 Hsp90 binding domain-containing protein</fullName>
    </recommendedName>
</protein>
<evidence type="ECO:0000259" key="1">
    <source>
        <dbReference type="Pfam" id="PF08565"/>
    </source>
</evidence>
<proteinExistence type="predicted"/>
<dbReference type="InterPro" id="IPR013874">
    <property type="entry name" value="Cdc37_Hsp90-bd"/>
</dbReference>
<keyword evidence="3" id="KW-1185">Reference proteome</keyword>
<comment type="caution">
    <text evidence="2">The sequence shown here is derived from an EMBL/GenBank/DDBJ whole genome shotgun (WGS) entry which is preliminary data.</text>
</comment>
<dbReference type="STRING" id="1165861.A0A0L0VKC4"/>
<dbReference type="AlphaFoldDB" id="A0A0L0VKC4"/>
<accession>A0A0L0VKC4</accession>
<dbReference type="SUPFAM" id="SSF101391">
    <property type="entry name" value="Hsp90 co-chaperone CDC37"/>
    <property type="match status" value="1"/>
</dbReference>
<dbReference type="Pfam" id="PF08565">
    <property type="entry name" value="CDC37_M"/>
    <property type="match status" value="1"/>
</dbReference>
<feature type="domain" description="Cdc37 Hsp90 binding" evidence="1">
    <location>
        <begin position="77"/>
        <end position="126"/>
    </location>
</feature>
<dbReference type="EMBL" id="AJIL01000043">
    <property type="protein sequence ID" value="KNE99723.1"/>
    <property type="molecule type" value="Genomic_DNA"/>
</dbReference>
<sequence length="132" mass="15505">MKKNNIEVLNPKASGVWRTRWLTNITTRQQTQADNNDELVMTMKNSQYSQNQRKNLQRLSYHPSSLLPIQADRSLYINESTTDALLVRCFQIRKEGQKNYSQNCVHHGLSSQYCWKVGWDDVTLFLRNTPAW</sequence>
<organism evidence="2 3">
    <name type="scientific">Puccinia striiformis f. sp. tritici PST-78</name>
    <dbReference type="NCBI Taxonomy" id="1165861"/>
    <lineage>
        <taxon>Eukaryota</taxon>
        <taxon>Fungi</taxon>
        <taxon>Dikarya</taxon>
        <taxon>Basidiomycota</taxon>
        <taxon>Pucciniomycotina</taxon>
        <taxon>Pucciniomycetes</taxon>
        <taxon>Pucciniales</taxon>
        <taxon>Pucciniaceae</taxon>
        <taxon>Puccinia</taxon>
    </lineage>
</organism>
<reference evidence="3" key="1">
    <citation type="submission" date="2014-03" db="EMBL/GenBank/DDBJ databases">
        <title>The Genome Sequence of Puccinia striiformis f. sp. tritici PST-78.</title>
        <authorList>
            <consortium name="The Broad Institute Genome Sequencing Platform"/>
            <person name="Cuomo C."/>
            <person name="Hulbert S."/>
            <person name="Chen X."/>
            <person name="Walker B."/>
            <person name="Young S.K."/>
            <person name="Zeng Q."/>
            <person name="Gargeya S."/>
            <person name="Fitzgerald M."/>
            <person name="Haas B."/>
            <person name="Abouelleil A."/>
            <person name="Alvarado L."/>
            <person name="Arachchi H.M."/>
            <person name="Berlin A.M."/>
            <person name="Chapman S.B."/>
            <person name="Goldberg J."/>
            <person name="Griggs A."/>
            <person name="Gujja S."/>
            <person name="Hansen M."/>
            <person name="Howarth C."/>
            <person name="Imamovic A."/>
            <person name="Larimer J."/>
            <person name="McCowan C."/>
            <person name="Montmayeur A."/>
            <person name="Murphy C."/>
            <person name="Neiman D."/>
            <person name="Pearson M."/>
            <person name="Priest M."/>
            <person name="Roberts A."/>
            <person name="Saif S."/>
            <person name="Shea T."/>
            <person name="Sisk P."/>
            <person name="Sykes S."/>
            <person name="Wortman J."/>
            <person name="Nusbaum C."/>
            <person name="Birren B."/>
        </authorList>
    </citation>
    <scope>NUCLEOTIDE SEQUENCE [LARGE SCALE GENOMIC DNA]</scope>
    <source>
        <strain evidence="3">race PST-78</strain>
    </source>
</reference>
<dbReference type="Proteomes" id="UP000054564">
    <property type="component" value="Unassembled WGS sequence"/>
</dbReference>
<evidence type="ECO:0000313" key="2">
    <source>
        <dbReference type="EMBL" id="KNE99723.1"/>
    </source>
</evidence>